<dbReference type="GO" id="GO:0006281">
    <property type="term" value="P:DNA repair"/>
    <property type="evidence" value="ECO:0007669"/>
    <property type="project" value="UniProtKB-KW"/>
</dbReference>
<comment type="caution">
    <text evidence="6">The sequence shown here is derived from an EMBL/GenBank/DDBJ whole genome shotgun (WGS) entry which is preliminary data.</text>
</comment>
<name>A0A834T2D4_9FABA</name>
<organism evidence="6 7">
    <name type="scientific">Senna tora</name>
    <dbReference type="NCBI Taxonomy" id="362788"/>
    <lineage>
        <taxon>Eukaryota</taxon>
        <taxon>Viridiplantae</taxon>
        <taxon>Streptophyta</taxon>
        <taxon>Embryophyta</taxon>
        <taxon>Tracheophyta</taxon>
        <taxon>Spermatophyta</taxon>
        <taxon>Magnoliopsida</taxon>
        <taxon>eudicotyledons</taxon>
        <taxon>Gunneridae</taxon>
        <taxon>Pentapetalae</taxon>
        <taxon>rosids</taxon>
        <taxon>fabids</taxon>
        <taxon>Fabales</taxon>
        <taxon>Fabaceae</taxon>
        <taxon>Caesalpinioideae</taxon>
        <taxon>Cassia clade</taxon>
        <taxon>Senna</taxon>
    </lineage>
</organism>
<dbReference type="InterPro" id="IPR039776">
    <property type="entry name" value="Pds5"/>
</dbReference>
<dbReference type="GO" id="GO:0005634">
    <property type="term" value="C:nucleus"/>
    <property type="evidence" value="ECO:0007669"/>
    <property type="project" value="UniProtKB-SubCell"/>
</dbReference>
<keyword evidence="3" id="KW-0234">DNA repair</keyword>
<sequence length="495" mass="54205">MTRIPLPFFILSEAYLRLPQDLHPLFSLMSSTTSSPSRSLPSLVIVGVCGGAVDNSVLTWREVSSSARVPETPSSRHWCVCSCRSCWVSPSGSSLSVPAASTVVGGFRRRKDRQKSLHAVSCSVSLGGCIEPQRIAASDSQTATTVTSDHGIGDGEGCKNIRVAHGLKEKEQGNKSTFRRTLRIVLEDGGRRKVQWVLERQATEEAPKKCVVARPLTTVARVPMQAKHDGRLLCWVPRAQSQNDIVVLGDVRGAELAGMDEKATKVGESAPKGAPCKEKAKMEAHENSIVTLRDPSSSGVIKRLEPETDSSSSEAEEGEFFDEASIISFFDNEEGLLIEQLEKKYEEQERDQKRRLDDGLEGVASLLEMGGSEGNVTAPFFLTWHARMSIKDAQNAIIECPDTSISGLLTILQETIMKDAFCGNEEISLALIKPLLESVRKENETISPPSWALGEKVIRNCAIQLKPYLMQAVQSSGRDLNDYAQDEVPIFSFKV</sequence>
<evidence type="ECO:0000313" key="7">
    <source>
        <dbReference type="Proteomes" id="UP000634136"/>
    </source>
</evidence>
<dbReference type="AlphaFoldDB" id="A0A834T2D4"/>
<feature type="compositionally biased region" description="Basic and acidic residues" evidence="5">
    <location>
        <begin position="275"/>
        <end position="286"/>
    </location>
</feature>
<evidence type="ECO:0000256" key="1">
    <source>
        <dbReference type="ARBA" id="ARBA00004123"/>
    </source>
</evidence>
<keyword evidence="2" id="KW-0227">DNA damage</keyword>
<proteinExistence type="predicted"/>
<dbReference type="GO" id="GO:0000785">
    <property type="term" value="C:chromatin"/>
    <property type="evidence" value="ECO:0007669"/>
    <property type="project" value="TreeGrafter"/>
</dbReference>
<evidence type="ECO:0000256" key="2">
    <source>
        <dbReference type="ARBA" id="ARBA00022763"/>
    </source>
</evidence>
<dbReference type="PANTHER" id="PTHR12663">
    <property type="entry name" value="ANDROGEN INDUCED INHIBITOR OF PROLIFERATION AS3 / PDS5-RELATED"/>
    <property type="match status" value="1"/>
</dbReference>
<gene>
    <name evidence="6" type="ORF">G2W53_028463</name>
</gene>
<evidence type="ECO:0000313" key="6">
    <source>
        <dbReference type="EMBL" id="KAF7814494.1"/>
    </source>
</evidence>
<dbReference type="GO" id="GO:0007064">
    <property type="term" value="P:mitotic sister chromatid cohesion"/>
    <property type="evidence" value="ECO:0007669"/>
    <property type="project" value="InterPro"/>
</dbReference>
<keyword evidence="4" id="KW-0539">Nucleus</keyword>
<feature type="region of interest" description="Disordered" evidence="5">
    <location>
        <begin position="262"/>
        <end position="318"/>
    </location>
</feature>
<dbReference type="Proteomes" id="UP000634136">
    <property type="component" value="Unassembled WGS sequence"/>
</dbReference>
<keyword evidence="7" id="KW-1185">Reference proteome</keyword>
<dbReference type="EMBL" id="JAAIUW010000009">
    <property type="protein sequence ID" value="KAF7814494.1"/>
    <property type="molecule type" value="Genomic_DNA"/>
</dbReference>
<dbReference type="OrthoDB" id="200660at2759"/>
<dbReference type="PANTHER" id="PTHR12663:SF69">
    <property type="entry name" value="SISTER CHROMATID COHESION PROTEIN PDS5 HOMOLOG E"/>
    <property type="match status" value="1"/>
</dbReference>
<accession>A0A834T2D4</accession>
<evidence type="ECO:0000256" key="4">
    <source>
        <dbReference type="ARBA" id="ARBA00023242"/>
    </source>
</evidence>
<evidence type="ECO:0000256" key="3">
    <source>
        <dbReference type="ARBA" id="ARBA00023204"/>
    </source>
</evidence>
<comment type="subcellular location">
    <subcellularLocation>
        <location evidence="1">Nucleus</location>
    </subcellularLocation>
</comment>
<reference evidence="6" key="1">
    <citation type="submission" date="2020-09" db="EMBL/GenBank/DDBJ databases">
        <title>Genome-Enabled Discovery of Anthraquinone Biosynthesis in Senna tora.</title>
        <authorList>
            <person name="Kang S.-H."/>
            <person name="Pandey R.P."/>
            <person name="Lee C.-M."/>
            <person name="Sim J.-S."/>
            <person name="Jeong J.-T."/>
            <person name="Choi B.-S."/>
            <person name="Jung M."/>
            <person name="Ginzburg D."/>
            <person name="Zhao K."/>
            <person name="Won S.Y."/>
            <person name="Oh T.-J."/>
            <person name="Yu Y."/>
            <person name="Kim N.-H."/>
            <person name="Lee O.R."/>
            <person name="Lee T.-H."/>
            <person name="Bashyal P."/>
            <person name="Kim T.-S."/>
            <person name="Lee W.-H."/>
            <person name="Kawkins C."/>
            <person name="Kim C.-K."/>
            <person name="Kim J.S."/>
            <person name="Ahn B.O."/>
            <person name="Rhee S.Y."/>
            <person name="Sohng J.K."/>
        </authorList>
    </citation>
    <scope>NUCLEOTIDE SEQUENCE</scope>
    <source>
        <tissue evidence="6">Leaf</tissue>
    </source>
</reference>
<evidence type="ECO:0000256" key="5">
    <source>
        <dbReference type="SAM" id="MobiDB-lite"/>
    </source>
</evidence>
<feature type="compositionally biased region" description="Polar residues" evidence="5">
    <location>
        <begin position="288"/>
        <end position="299"/>
    </location>
</feature>
<protein>
    <submittedName>
        <fullName evidence="6">Sister chromatid cohesion PDS5-like protein</fullName>
    </submittedName>
</protein>